<sequence length="151" mass="16418">MHNTLRLTLIALAVGLSACTTHEPYEQPAPPIETAPPHKGPVVKPLPGGQPSTQPSKPASIPKPMPRTSASFAPPPGGASHWDPKLGVYVLEKKTNTFYRQRTYYRYDNGWSWSLSPDGPWQETDSSGVPGGWGGRLPSNPYSTVNPQFID</sequence>
<accession>A0A4D6XFW8</accession>
<evidence type="ECO:0000313" key="3">
    <source>
        <dbReference type="Proteomes" id="UP000298551"/>
    </source>
</evidence>
<feature type="region of interest" description="Disordered" evidence="1">
    <location>
        <begin position="119"/>
        <end position="151"/>
    </location>
</feature>
<dbReference type="Proteomes" id="UP000298551">
    <property type="component" value="Chromosome"/>
</dbReference>
<reference evidence="3" key="1">
    <citation type="submission" date="2019-04" db="EMBL/GenBank/DDBJ databases">
        <title>Genome sequence of Pseudomonas putida 1290, an auxin catabolizing strain.</title>
        <authorList>
            <person name="Laird T.S."/>
            <person name="Leveau J.H.J."/>
        </authorList>
    </citation>
    <scope>NUCLEOTIDE SEQUENCE [LARGE SCALE GENOMIC DNA]</scope>
    <source>
        <strain evidence="3">1290</strain>
    </source>
</reference>
<evidence type="ECO:0000313" key="2">
    <source>
        <dbReference type="EMBL" id="QCI13770.1"/>
    </source>
</evidence>
<gene>
    <name evidence="2" type="ORF">E6B08_21545</name>
</gene>
<evidence type="ECO:0000256" key="1">
    <source>
        <dbReference type="SAM" id="MobiDB-lite"/>
    </source>
</evidence>
<dbReference type="PROSITE" id="PS51257">
    <property type="entry name" value="PROKAR_LIPOPROTEIN"/>
    <property type="match status" value="1"/>
</dbReference>
<evidence type="ECO:0008006" key="4">
    <source>
        <dbReference type="Google" id="ProtNLM"/>
    </source>
</evidence>
<dbReference type="AlphaFoldDB" id="A0A4D6XFW8"/>
<protein>
    <recommendedName>
        <fullName evidence="4">Lipoprotein</fullName>
    </recommendedName>
</protein>
<dbReference type="EMBL" id="CP039371">
    <property type="protein sequence ID" value="QCI13770.1"/>
    <property type="molecule type" value="Genomic_DNA"/>
</dbReference>
<organism evidence="2 3">
    <name type="scientific">Pseudomonas putida</name>
    <name type="common">Arthrobacter siderocapsulatus</name>
    <dbReference type="NCBI Taxonomy" id="303"/>
    <lineage>
        <taxon>Bacteria</taxon>
        <taxon>Pseudomonadati</taxon>
        <taxon>Pseudomonadota</taxon>
        <taxon>Gammaproteobacteria</taxon>
        <taxon>Pseudomonadales</taxon>
        <taxon>Pseudomonadaceae</taxon>
        <taxon>Pseudomonas</taxon>
    </lineage>
</organism>
<feature type="compositionally biased region" description="Polar residues" evidence="1">
    <location>
        <begin position="140"/>
        <end position="151"/>
    </location>
</feature>
<dbReference type="OrthoDB" id="5735490at2"/>
<name>A0A4D6XFW8_PSEPU</name>
<feature type="region of interest" description="Disordered" evidence="1">
    <location>
        <begin position="25"/>
        <end position="79"/>
    </location>
</feature>
<proteinExistence type="predicted"/>